<dbReference type="InterPro" id="IPR012347">
    <property type="entry name" value="Ferritin-like"/>
</dbReference>
<dbReference type="OrthoDB" id="595144at2"/>
<evidence type="ECO:0000313" key="1">
    <source>
        <dbReference type="EMBL" id="ABB29037.1"/>
    </source>
</evidence>
<dbReference type="KEGG" id="cch:Cag_1786"/>
<proteinExistence type="predicted"/>
<dbReference type="HOGENOM" id="CLU_1624192_0_0_10"/>
<dbReference type="SUPFAM" id="SSF47240">
    <property type="entry name" value="Ferritin-like"/>
    <property type="match status" value="1"/>
</dbReference>
<name>Q3APN8_CHLCH</name>
<dbReference type="InterPro" id="IPR009078">
    <property type="entry name" value="Ferritin-like_SF"/>
</dbReference>
<dbReference type="EMBL" id="CP000108">
    <property type="protein sequence ID" value="ABB29037.1"/>
    <property type="molecule type" value="Genomic_DNA"/>
</dbReference>
<dbReference type="AlphaFoldDB" id="Q3APN8"/>
<dbReference type="eggNOG" id="ENOG5032DYT">
    <property type="taxonomic scope" value="Bacteria"/>
</dbReference>
<gene>
    <name evidence="1" type="ordered locus">Cag_1786</name>
</gene>
<reference evidence="1" key="1">
    <citation type="submission" date="2005-08" db="EMBL/GenBank/DDBJ databases">
        <title>Complete sequence of Chlorobium chlorochromatii CaD3.</title>
        <authorList>
            <person name="Copeland A."/>
            <person name="Lucas S."/>
            <person name="Lapidus A."/>
            <person name="Barry K."/>
            <person name="Detter J.C."/>
            <person name="Glavina T."/>
            <person name="Hammon N."/>
            <person name="Israni S."/>
            <person name="Pitluck S."/>
            <person name="Bryant D."/>
            <person name="Schmutz J."/>
            <person name="Larimer F."/>
            <person name="Land M."/>
            <person name="Kyrpides N."/>
            <person name="Ivanova N."/>
            <person name="Richardson P."/>
        </authorList>
    </citation>
    <scope>NUCLEOTIDE SEQUENCE [LARGE SCALE GENOMIC DNA]</scope>
    <source>
        <strain evidence="1">CaD3</strain>
    </source>
</reference>
<protein>
    <recommendedName>
        <fullName evidence="2">Rubrerythrin diiron-binding domain-containing protein</fullName>
    </recommendedName>
</protein>
<dbReference type="Gene3D" id="1.20.1260.10">
    <property type="match status" value="1"/>
</dbReference>
<organism evidence="1">
    <name type="scientific">Chlorobium chlorochromatii (strain CaD3)</name>
    <dbReference type="NCBI Taxonomy" id="340177"/>
    <lineage>
        <taxon>Bacteria</taxon>
        <taxon>Pseudomonadati</taxon>
        <taxon>Chlorobiota</taxon>
        <taxon>Chlorobiia</taxon>
        <taxon>Chlorobiales</taxon>
        <taxon>Chlorobiaceae</taxon>
        <taxon>Chlorobium/Pelodictyon group</taxon>
        <taxon>Chlorobium</taxon>
    </lineage>
</organism>
<sequence length="154" mass="17840">MSETFRQLLDESIQLELNLAKLYTAYNDLFEEDEDFWWDLAMEERGHASLLQHEKNSPQQEPFFPENLLANDLDVLKAANKRILDLVAACKSTPPSRLEALRTAYELETSAGESHFQRFMESPASSFAANIFQQLNQGDRDHAERIQQYIDELE</sequence>
<accession>Q3APN8</accession>
<evidence type="ECO:0008006" key="2">
    <source>
        <dbReference type="Google" id="ProtNLM"/>
    </source>
</evidence>